<dbReference type="InterPro" id="IPR041371">
    <property type="entry name" value="GH92_N"/>
</dbReference>
<dbReference type="Gene3D" id="3.30.2080.10">
    <property type="entry name" value="GH92 mannosidase domain"/>
    <property type="match status" value="1"/>
</dbReference>
<accession>A0AB34KF66</accession>
<evidence type="ECO:0000259" key="2">
    <source>
        <dbReference type="Pfam" id="PF07971"/>
    </source>
</evidence>
<dbReference type="RefSeq" id="XP_069226929.1">
    <property type="nucleotide sequence ID" value="XM_069375773.1"/>
</dbReference>
<sequence length="792" mass="87012">MSFLQSPLGDIFDQLSSLLSPSNMRALTFATLPFLSPPTHHTSPSVLDRVNPLIGTSGPTPNTNGGMIPSVAPPFAMTRWTPQTRENFISQCPYHSQDVRVHGFQATHQPAIWMGESGQVVLGAGTGGVRAGFGERGRRVLREESTAYLYAVVLEGESEVGGEELMESWFSPVPGGGQEVPEVVREGANGRVRRDEVGLGEGLRGAGRESASIDGDDDRRNGSSGSKIRAAMTASSHVGHLRFDFEQGDDQDLQEPYVFLQATRQNWTGSITIDTEAQEVSGTNPQRQDYALGPYRAPRFSGYFVSRFSQPFKSYGVSYGGELHENVKEGKGEHLGGWVRFGSSCDRVEVRTGVSFVSIEQARRNLDIEAPPSVSFDDAVETLKQAWLEKLGRVQIEGYQSWSIWDTFRAEHSLLTLFAPERVNSMMRSLLRIYDWSGRLPMWANIVETNIMIGTHVDAVIANALERNFTDFNVTKAWEAVKKNAFEPPLNDTELLYYDREPYTPDEARAGLTAYLEKGYVPNDQWAESASRTLDYAFDDHAASIVAAHVGDHETAQKLAQRSLNYRTIYNANTTFMEARNANGSWAGPEQGWTEGDAWIYTFAVPHDPRGLADLLGGREILKAKLDEYFASGQNDHSNEPSHHSPFLYAALGYPASTQNLTRAIAADNYNATAAGLSGNEDLGQMSAWYVFSALGFYPLDPAGSKYVVGAPFFENVTIRLPAGVATGGVGGVEHEIVIRAPNAPKWPFVKSLTVDGRRVEKPVLTHSEIVTASKIVFEMSGTPTDWGNEGI</sequence>
<dbReference type="InterPro" id="IPR005887">
    <property type="entry name" value="GH92_a_mannosidase_put"/>
</dbReference>
<dbReference type="GO" id="GO:0000224">
    <property type="term" value="F:peptide-N4-(N-acetyl-beta-glucosaminyl)asparagine amidase activity"/>
    <property type="evidence" value="ECO:0007669"/>
    <property type="project" value="TreeGrafter"/>
</dbReference>
<dbReference type="AlphaFoldDB" id="A0AB34KF66"/>
<dbReference type="InterPro" id="IPR012939">
    <property type="entry name" value="Glyco_hydro_92"/>
</dbReference>
<dbReference type="GO" id="GO:0006516">
    <property type="term" value="P:glycoprotein catabolic process"/>
    <property type="evidence" value="ECO:0007669"/>
    <property type="project" value="TreeGrafter"/>
</dbReference>
<reference evidence="4 5" key="1">
    <citation type="journal article" date="2020" name="Microbiol. Resour. Announc.">
        <title>Draft Genome Sequence of a Cladosporium Species Isolated from the Mesophotic Ascidian Didemnum maculosum.</title>
        <authorList>
            <person name="Gioti A."/>
            <person name="Siaperas R."/>
            <person name="Nikolaivits E."/>
            <person name="Le Goff G."/>
            <person name="Ouazzani J."/>
            <person name="Kotoulas G."/>
            <person name="Topakas E."/>
        </authorList>
    </citation>
    <scope>NUCLEOTIDE SEQUENCE [LARGE SCALE GENOMIC DNA]</scope>
    <source>
        <strain evidence="4 5">TM138-S3</strain>
    </source>
</reference>
<dbReference type="InterPro" id="IPR008928">
    <property type="entry name" value="6-hairpin_glycosidase_sf"/>
</dbReference>
<evidence type="ECO:0000259" key="3">
    <source>
        <dbReference type="Pfam" id="PF17678"/>
    </source>
</evidence>
<dbReference type="GO" id="GO:0005975">
    <property type="term" value="P:carbohydrate metabolic process"/>
    <property type="evidence" value="ECO:0007669"/>
    <property type="project" value="InterPro"/>
</dbReference>
<proteinExistence type="predicted"/>
<evidence type="ECO:0000256" key="1">
    <source>
        <dbReference type="SAM" id="MobiDB-lite"/>
    </source>
</evidence>
<feature type="domain" description="Glycosyl hydrolase family 92" evidence="2">
    <location>
        <begin position="399"/>
        <end position="781"/>
    </location>
</feature>
<dbReference type="Gene3D" id="2.70.98.10">
    <property type="match status" value="2"/>
</dbReference>
<protein>
    <recommendedName>
        <fullName evidence="6">Glycoside hydrolase family 92 protein</fullName>
    </recommendedName>
</protein>
<dbReference type="GO" id="GO:0005634">
    <property type="term" value="C:nucleus"/>
    <property type="evidence" value="ECO:0007669"/>
    <property type="project" value="TreeGrafter"/>
</dbReference>
<dbReference type="Gene3D" id="1.20.1050.60">
    <property type="entry name" value="alpha-1,2-mannosidase"/>
    <property type="match status" value="1"/>
</dbReference>
<feature type="domain" description="Glycosyl hydrolase family 92 N-terminal" evidence="3">
    <location>
        <begin position="50"/>
        <end position="355"/>
    </location>
</feature>
<evidence type="ECO:0000313" key="4">
    <source>
        <dbReference type="EMBL" id="KAL1583823.1"/>
    </source>
</evidence>
<evidence type="ECO:0008006" key="6">
    <source>
        <dbReference type="Google" id="ProtNLM"/>
    </source>
</evidence>
<dbReference type="Proteomes" id="UP000803884">
    <property type="component" value="Unassembled WGS sequence"/>
</dbReference>
<comment type="caution">
    <text evidence="4">The sequence shown here is derived from an EMBL/GenBank/DDBJ whole genome shotgun (WGS) entry which is preliminary data.</text>
</comment>
<dbReference type="PANTHER" id="PTHR12143">
    <property type="entry name" value="PEPTIDE N-GLYCANASE PNGASE -RELATED"/>
    <property type="match status" value="1"/>
</dbReference>
<dbReference type="GO" id="GO:0030246">
    <property type="term" value="F:carbohydrate binding"/>
    <property type="evidence" value="ECO:0007669"/>
    <property type="project" value="InterPro"/>
</dbReference>
<dbReference type="InterPro" id="IPR014718">
    <property type="entry name" value="GH-type_carb-bd"/>
</dbReference>
<dbReference type="EMBL" id="JAAQHG020000031">
    <property type="protein sequence ID" value="KAL1583823.1"/>
    <property type="molecule type" value="Genomic_DNA"/>
</dbReference>
<keyword evidence="5" id="KW-1185">Reference proteome</keyword>
<dbReference type="PANTHER" id="PTHR12143:SF43">
    <property type="entry name" value="PUTATIVE-RELATED"/>
    <property type="match status" value="1"/>
</dbReference>
<dbReference type="SUPFAM" id="SSF48208">
    <property type="entry name" value="Six-hairpin glycosidases"/>
    <property type="match status" value="1"/>
</dbReference>
<gene>
    <name evidence="4" type="ORF">WHR41_07168</name>
</gene>
<organism evidence="4 5">
    <name type="scientific">Cladosporium halotolerans</name>
    <dbReference type="NCBI Taxonomy" id="1052096"/>
    <lineage>
        <taxon>Eukaryota</taxon>
        <taxon>Fungi</taxon>
        <taxon>Dikarya</taxon>
        <taxon>Ascomycota</taxon>
        <taxon>Pezizomycotina</taxon>
        <taxon>Dothideomycetes</taxon>
        <taxon>Dothideomycetidae</taxon>
        <taxon>Cladosporiales</taxon>
        <taxon>Cladosporiaceae</taxon>
        <taxon>Cladosporium</taxon>
    </lineage>
</organism>
<dbReference type="Pfam" id="PF07971">
    <property type="entry name" value="Glyco_hydro_92"/>
    <property type="match status" value="1"/>
</dbReference>
<feature type="region of interest" description="Disordered" evidence="1">
    <location>
        <begin position="194"/>
        <end position="230"/>
    </location>
</feature>
<dbReference type="InterPro" id="IPR050883">
    <property type="entry name" value="PNGase"/>
</dbReference>
<dbReference type="GeneID" id="96008611"/>
<dbReference type="FunFam" id="1.20.1050.60:FF:000001">
    <property type="entry name" value="Putative alpha-1,2-mannosidase"/>
    <property type="match status" value="1"/>
</dbReference>
<dbReference type="NCBIfam" id="TIGR01180">
    <property type="entry name" value="aman2_put"/>
    <property type="match status" value="1"/>
</dbReference>
<dbReference type="GO" id="GO:0005829">
    <property type="term" value="C:cytosol"/>
    <property type="evidence" value="ECO:0007669"/>
    <property type="project" value="TreeGrafter"/>
</dbReference>
<name>A0AB34KF66_9PEZI</name>
<evidence type="ECO:0000313" key="5">
    <source>
        <dbReference type="Proteomes" id="UP000803884"/>
    </source>
</evidence>
<dbReference type="Pfam" id="PF17678">
    <property type="entry name" value="Glyco_hydro_92N"/>
    <property type="match status" value="1"/>
</dbReference>